<dbReference type="Gene3D" id="3.20.20.80">
    <property type="entry name" value="Glycosidases"/>
    <property type="match status" value="1"/>
</dbReference>
<dbReference type="InterPro" id="IPR015882">
    <property type="entry name" value="HEX_bac_N"/>
</dbReference>
<dbReference type="GO" id="GO:0005975">
    <property type="term" value="P:carbohydrate metabolic process"/>
    <property type="evidence" value="ECO:0007669"/>
    <property type="project" value="InterPro"/>
</dbReference>
<dbReference type="GO" id="GO:0016020">
    <property type="term" value="C:membrane"/>
    <property type="evidence" value="ECO:0007669"/>
    <property type="project" value="TreeGrafter"/>
</dbReference>
<evidence type="ECO:0000256" key="3">
    <source>
        <dbReference type="ARBA" id="ARBA00012663"/>
    </source>
</evidence>
<keyword evidence="10" id="KW-1185">Reference proteome</keyword>
<dbReference type="Pfam" id="PF02838">
    <property type="entry name" value="Glyco_hydro_20b"/>
    <property type="match status" value="1"/>
</dbReference>
<keyword evidence="4" id="KW-0378">Hydrolase</keyword>
<evidence type="ECO:0000256" key="2">
    <source>
        <dbReference type="ARBA" id="ARBA00006285"/>
    </source>
</evidence>
<dbReference type="PRINTS" id="PR00738">
    <property type="entry name" value="GLHYDRLASE20"/>
</dbReference>
<gene>
    <name evidence="9" type="ORF">L1785_02965</name>
</gene>
<dbReference type="InterPro" id="IPR025705">
    <property type="entry name" value="Beta_hexosaminidase_sua/sub"/>
</dbReference>
<comment type="catalytic activity">
    <reaction evidence="1">
        <text>Hydrolysis of terminal non-reducing N-acetyl-D-hexosamine residues in N-acetyl-beta-D-hexosaminides.</text>
        <dbReference type="EC" id="3.2.1.52"/>
    </reaction>
</comment>
<protein>
    <recommendedName>
        <fullName evidence="3">beta-N-acetylhexosaminidase</fullName>
        <ecNumber evidence="3">3.2.1.52</ecNumber>
    </recommendedName>
</protein>
<dbReference type="RefSeq" id="WP_236087645.1">
    <property type="nucleotide sequence ID" value="NZ_JAKGSG010000011.1"/>
</dbReference>
<organism evidence="9 10">
    <name type="scientific">Antribacter soli</name>
    <dbReference type="NCBI Taxonomy" id="2910976"/>
    <lineage>
        <taxon>Bacteria</taxon>
        <taxon>Bacillati</taxon>
        <taxon>Actinomycetota</taxon>
        <taxon>Actinomycetes</taxon>
        <taxon>Micrococcales</taxon>
        <taxon>Promicromonosporaceae</taxon>
        <taxon>Antribacter</taxon>
    </lineage>
</organism>
<dbReference type="SUPFAM" id="SSF55545">
    <property type="entry name" value="beta-N-acetylhexosaminidase-like domain"/>
    <property type="match status" value="1"/>
</dbReference>
<sequence length="519" mass="55514">MTTDLGTSSVTHAVIPAPLAVEQGDGTPVPLADVVVVAPDERLAALAAELLVPAGVTVVGAVTTVTDAGALAGPTTLTLTLDPASGPAGSDHPERYTLRAADGAVAVTAPERVGLLHGVRTLVRLVEGPAQDGAPAVRPVVVQDEPRYGWRGLSLDVVRHFFGPADLRAVVDLVASYKMNRLHLHLSDDQGWRLEIPSRPELVARSSQTAVDGAPGGYLTVEEFRALQEYAAERFVTVIPEIDVPGHVNAATHAYGELTPDGTPTDAYEGIEVGFSRLHLDLPATEPFLRDVLTDVARMTDGPWVHFGADEVLTMEGAEYAGFIKLCQEIIRAAGKIPVGWQEAGGAQTGSHDHAVAPKPEPVEPEVMRVLPGTVLQYWDTRPDSAVFVRAAEAGARFVLSPATSCYLDMKYAPGHELGIEWAGFVELRDSYDWEPAEVIPGLPEAALEGVSACVWTETLATRDQLFSMLLPRLPAVAEAGWSVPAAKDWESFRSRVATEAGAWRRDGLAYHPTPQVDW</sequence>
<feature type="active site" description="Proton donor" evidence="6">
    <location>
        <position position="311"/>
    </location>
</feature>
<accession>A0AA41QC73</accession>
<proteinExistence type="inferred from homology"/>
<dbReference type="EC" id="3.2.1.52" evidence="3"/>
<dbReference type="InterPro" id="IPR015883">
    <property type="entry name" value="Glyco_hydro_20_cat"/>
</dbReference>
<dbReference type="AlphaFoldDB" id="A0AA41QC73"/>
<dbReference type="GO" id="GO:0030203">
    <property type="term" value="P:glycosaminoglycan metabolic process"/>
    <property type="evidence" value="ECO:0007669"/>
    <property type="project" value="TreeGrafter"/>
</dbReference>
<evidence type="ECO:0000259" key="8">
    <source>
        <dbReference type="Pfam" id="PF02838"/>
    </source>
</evidence>
<comment type="caution">
    <text evidence="9">The sequence shown here is derived from an EMBL/GenBank/DDBJ whole genome shotgun (WGS) entry which is preliminary data.</text>
</comment>
<keyword evidence="5" id="KW-0326">Glycosidase</keyword>
<evidence type="ECO:0000256" key="5">
    <source>
        <dbReference type="ARBA" id="ARBA00023295"/>
    </source>
</evidence>
<dbReference type="CDD" id="cd06568">
    <property type="entry name" value="GH20_SpHex_like"/>
    <property type="match status" value="1"/>
</dbReference>
<dbReference type="InterPro" id="IPR029018">
    <property type="entry name" value="Hex-like_dom2"/>
</dbReference>
<reference evidence="9" key="1">
    <citation type="submission" date="2022-01" db="EMBL/GenBank/DDBJ databases">
        <title>Antribacter sp. nov., isolated from Guizhou of China.</title>
        <authorList>
            <person name="Chengliang C."/>
            <person name="Ya Z."/>
        </authorList>
    </citation>
    <scope>NUCLEOTIDE SEQUENCE</scope>
    <source>
        <strain evidence="9">KLBMP 9083</strain>
    </source>
</reference>
<evidence type="ECO:0000256" key="6">
    <source>
        <dbReference type="PIRSR" id="PIRSR625705-1"/>
    </source>
</evidence>
<dbReference type="Proteomes" id="UP001165405">
    <property type="component" value="Unassembled WGS sequence"/>
</dbReference>
<evidence type="ECO:0000259" key="7">
    <source>
        <dbReference type="Pfam" id="PF00728"/>
    </source>
</evidence>
<dbReference type="InterPro" id="IPR017853">
    <property type="entry name" value="GH"/>
</dbReference>
<comment type="similarity">
    <text evidence="2">Belongs to the glycosyl hydrolase 20 family.</text>
</comment>
<feature type="domain" description="Glycoside hydrolase family 20 catalytic" evidence="7">
    <location>
        <begin position="148"/>
        <end position="483"/>
    </location>
</feature>
<evidence type="ECO:0000256" key="4">
    <source>
        <dbReference type="ARBA" id="ARBA00022801"/>
    </source>
</evidence>
<evidence type="ECO:0000313" key="10">
    <source>
        <dbReference type="Proteomes" id="UP001165405"/>
    </source>
</evidence>
<dbReference type="PANTHER" id="PTHR22600:SF57">
    <property type="entry name" value="BETA-N-ACETYLHEXOSAMINIDASE"/>
    <property type="match status" value="1"/>
</dbReference>
<name>A0AA41QC73_9MICO</name>
<dbReference type="Pfam" id="PF00728">
    <property type="entry name" value="Glyco_hydro_20"/>
    <property type="match status" value="1"/>
</dbReference>
<dbReference type="GO" id="GO:0004563">
    <property type="term" value="F:beta-N-acetylhexosaminidase activity"/>
    <property type="evidence" value="ECO:0007669"/>
    <property type="project" value="UniProtKB-EC"/>
</dbReference>
<dbReference type="SUPFAM" id="SSF51445">
    <property type="entry name" value="(Trans)glycosidases"/>
    <property type="match status" value="1"/>
</dbReference>
<dbReference type="Gene3D" id="3.30.379.10">
    <property type="entry name" value="Chitobiase/beta-hexosaminidase domain 2-like"/>
    <property type="match status" value="1"/>
</dbReference>
<feature type="domain" description="Beta-hexosaminidase bacterial type N-terminal" evidence="8">
    <location>
        <begin position="12"/>
        <end position="144"/>
    </location>
</feature>
<evidence type="ECO:0000313" key="9">
    <source>
        <dbReference type="EMBL" id="MCF4119931.1"/>
    </source>
</evidence>
<dbReference type="EMBL" id="JAKGSG010000011">
    <property type="protein sequence ID" value="MCF4119931.1"/>
    <property type="molecule type" value="Genomic_DNA"/>
</dbReference>
<dbReference type="PANTHER" id="PTHR22600">
    <property type="entry name" value="BETA-HEXOSAMINIDASE"/>
    <property type="match status" value="1"/>
</dbReference>
<evidence type="ECO:0000256" key="1">
    <source>
        <dbReference type="ARBA" id="ARBA00001231"/>
    </source>
</evidence>